<sequence>MEIVQAAASVEIDDDGPTNILIAQHQRDPVTPLRGGELLNDKFGERARLLTVDGSRHGVYTLGVNPCAYQVITDYLVDGAMPEHDTSCPTPGTE</sequence>
<dbReference type="SUPFAM" id="SSF53474">
    <property type="entry name" value="alpha/beta-Hydrolases"/>
    <property type="match status" value="1"/>
</dbReference>
<gene>
    <name evidence="2" type="ORF">WDS16_02590</name>
</gene>
<accession>A0ABZ2PJV4</accession>
<dbReference type="InterPro" id="IPR029058">
    <property type="entry name" value="AB_hydrolase_fold"/>
</dbReference>
<dbReference type="RefSeq" id="WP_338890264.1">
    <property type="nucleotide sequence ID" value="NZ_CP147846.1"/>
</dbReference>
<dbReference type="InterPro" id="IPR013595">
    <property type="entry name" value="Pept_S33_TAP-like_C"/>
</dbReference>
<proteinExistence type="predicted"/>
<protein>
    <submittedName>
        <fullName evidence="2">Alpha/beta hydrolase</fullName>
    </submittedName>
</protein>
<dbReference type="Proteomes" id="UP001432000">
    <property type="component" value="Chromosome"/>
</dbReference>
<evidence type="ECO:0000313" key="2">
    <source>
        <dbReference type="EMBL" id="WXG69466.1"/>
    </source>
</evidence>
<evidence type="ECO:0000259" key="1">
    <source>
        <dbReference type="Pfam" id="PF08386"/>
    </source>
</evidence>
<evidence type="ECO:0000313" key="3">
    <source>
        <dbReference type="Proteomes" id="UP001432000"/>
    </source>
</evidence>
<dbReference type="Pfam" id="PF08386">
    <property type="entry name" value="Abhydrolase_4"/>
    <property type="match status" value="1"/>
</dbReference>
<name>A0ABZ2PJV4_9NOCA</name>
<keyword evidence="2" id="KW-0378">Hydrolase</keyword>
<organism evidence="2 3">
    <name type="scientific">Rhodococcus sovatensis</name>
    <dbReference type="NCBI Taxonomy" id="1805840"/>
    <lineage>
        <taxon>Bacteria</taxon>
        <taxon>Bacillati</taxon>
        <taxon>Actinomycetota</taxon>
        <taxon>Actinomycetes</taxon>
        <taxon>Mycobacteriales</taxon>
        <taxon>Nocardiaceae</taxon>
        <taxon>Rhodococcus</taxon>
    </lineage>
</organism>
<dbReference type="EMBL" id="CP147846">
    <property type="protein sequence ID" value="WXG69466.1"/>
    <property type="molecule type" value="Genomic_DNA"/>
</dbReference>
<reference evidence="2 3" key="1">
    <citation type="submission" date="2024-03" db="EMBL/GenBank/DDBJ databases">
        <title>Natural products discovery in diverse microorganisms through a two-stage MS feature dereplication strategy.</title>
        <authorList>
            <person name="Zhang R."/>
        </authorList>
    </citation>
    <scope>NUCLEOTIDE SEQUENCE [LARGE SCALE GENOMIC DNA]</scope>
    <source>
        <strain evidence="2 3">18930</strain>
    </source>
</reference>
<keyword evidence="3" id="KW-1185">Reference proteome</keyword>
<dbReference type="GO" id="GO:0016787">
    <property type="term" value="F:hydrolase activity"/>
    <property type="evidence" value="ECO:0007669"/>
    <property type="project" value="UniProtKB-KW"/>
</dbReference>
<feature type="domain" description="Peptidase S33 tripeptidyl aminopeptidase-like C-terminal" evidence="1">
    <location>
        <begin position="10"/>
        <end position="88"/>
    </location>
</feature>